<comment type="caution">
    <text evidence="2">The sequence shown here is derived from an EMBL/GenBank/DDBJ whole genome shotgun (WGS) entry which is preliminary data.</text>
</comment>
<dbReference type="PANTHER" id="PTHR24148">
    <property type="entry name" value="ANKYRIN REPEAT DOMAIN-CONTAINING PROTEIN 39 HOMOLOG-RELATED"/>
    <property type="match status" value="1"/>
</dbReference>
<dbReference type="PANTHER" id="PTHR24148:SF64">
    <property type="entry name" value="HETEROKARYON INCOMPATIBILITY DOMAIN-CONTAINING PROTEIN"/>
    <property type="match status" value="1"/>
</dbReference>
<evidence type="ECO:0000313" key="3">
    <source>
        <dbReference type="Proteomes" id="UP001305779"/>
    </source>
</evidence>
<sequence>MTSQRYHYEPLDSEHQQIRILKVHATSSCPTTTVHCTLSPVSLLDDPTPEYHTVSYRWGDPRDREYIIVNDAILDVSRRAERLLRRFRREDEDVTLWIDAICINQQDDSERAQQVAMMGEIYSTSLHGYIWLGNETESTALAIEGIEAIVEDARRETDDFRRFYEKLYTDGGDFGHSSDPLRLRVEKFVPALIEFFAFEWFGRLWIVQEAVIAPSSTCYVGDLEIRLPLVLTCAAWMSHKNRYLPFDPSQSSGMWNACSIWNIAAYCYHEVHSVDPFKPQSKTHMLGHHGPGRSNEAPFLALVNNLRGFRASDPRDHMFALIGLYRVANQGRELPKSLLPDYRKSVIQVFRDSTMYGIQETGTLDVLREVKHRSSDFEASTFETPSWVPRWQEGFDVTQDFHALRPTFRADRHRENVEFASEAIHPGVLSVRGIRIGTVACVVKTSRYGRLTARHGLHTISVLRSALGLAARASGKTMESEALAMTMCADADSGLEPLGHCRAVMGLRTYIQFLLEGGELPRNLPPQRTGQTLGTSLNLEDDETTASEFHHNWQAAHRNRRLFVTHEGHLGLASLCMSSRDIIVVLYGSKWPVVLRPVPGGYRLVSIAYVHGIMDGEAVPEPGSSDDKSETFHIF</sequence>
<keyword evidence="3" id="KW-1185">Reference proteome</keyword>
<organism evidence="2 3">
    <name type="scientific">Zasmidium cellare</name>
    <name type="common">Wine cellar mold</name>
    <name type="synonym">Racodium cellare</name>
    <dbReference type="NCBI Taxonomy" id="395010"/>
    <lineage>
        <taxon>Eukaryota</taxon>
        <taxon>Fungi</taxon>
        <taxon>Dikarya</taxon>
        <taxon>Ascomycota</taxon>
        <taxon>Pezizomycotina</taxon>
        <taxon>Dothideomycetes</taxon>
        <taxon>Dothideomycetidae</taxon>
        <taxon>Mycosphaerellales</taxon>
        <taxon>Mycosphaerellaceae</taxon>
        <taxon>Zasmidium</taxon>
    </lineage>
</organism>
<dbReference type="Pfam" id="PF26639">
    <property type="entry name" value="Het-6_barrel"/>
    <property type="match status" value="1"/>
</dbReference>
<dbReference type="InterPro" id="IPR052895">
    <property type="entry name" value="HetReg/Transcr_Mod"/>
</dbReference>
<dbReference type="Proteomes" id="UP001305779">
    <property type="component" value="Unassembled WGS sequence"/>
</dbReference>
<dbReference type="Pfam" id="PF06985">
    <property type="entry name" value="HET"/>
    <property type="match status" value="1"/>
</dbReference>
<feature type="domain" description="Heterokaryon incompatibility" evidence="1">
    <location>
        <begin position="51"/>
        <end position="209"/>
    </location>
</feature>
<gene>
    <name evidence="2" type="ORF">PRZ48_010065</name>
</gene>
<evidence type="ECO:0000259" key="1">
    <source>
        <dbReference type="Pfam" id="PF06985"/>
    </source>
</evidence>
<protein>
    <recommendedName>
        <fullName evidence="1">Heterokaryon incompatibility domain-containing protein</fullName>
    </recommendedName>
</protein>
<accession>A0ABR0EDH0</accession>
<reference evidence="2 3" key="1">
    <citation type="journal article" date="2023" name="G3 (Bethesda)">
        <title>A chromosome-level genome assembly of Zasmidium syzygii isolated from banana leaves.</title>
        <authorList>
            <person name="van Westerhoven A.C."/>
            <person name="Mehrabi R."/>
            <person name="Talebi R."/>
            <person name="Steentjes M.B.F."/>
            <person name="Corcolon B."/>
            <person name="Chong P.A."/>
            <person name="Kema G.H.J."/>
            <person name="Seidl M.F."/>
        </authorList>
    </citation>
    <scope>NUCLEOTIDE SEQUENCE [LARGE SCALE GENOMIC DNA]</scope>
    <source>
        <strain evidence="2 3">P124</strain>
    </source>
</reference>
<evidence type="ECO:0000313" key="2">
    <source>
        <dbReference type="EMBL" id="KAK4499549.1"/>
    </source>
</evidence>
<dbReference type="EMBL" id="JAXOVC010000007">
    <property type="protein sequence ID" value="KAK4499549.1"/>
    <property type="molecule type" value="Genomic_DNA"/>
</dbReference>
<name>A0ABR0EDH0_ZASCE</name>
<proteinExistence type="predicted"/>
<dbReference type="InterPro" id="IPR010730">
    <property type="entry name" value="HET"/>
</dbReference>